<evidence type="ECO:0000256" key="2">
    <source>
        <dbReference type="ARBA" id="ARBA00011881"/>
    </source>
</evidence>
<comment type="caution">
    <text evidence="6">The sequence shown here is derived from an EMBL/GenBank/DDBJ whole genome shotgun (WGS) entry which is preliminary data.</text>
</comment>
<dbReference type="EMBL" id="RAPO01000002">
    <property type="protein sequence ID" value="RKD95534.1"/>
    <property type="molecule type" value="Genomic_DNA"/>
</dbReference>
<feature type="compositionally biased region" description="Low complexity" evidence="4">
    <location>
        <begin position="14"/>
        <end position="25"/>
    </location>
</feature>
<keyword evidence="7" id="KW-1185">Reference proteome</keyword>
<dbReference type="InterPro" id="IPR016160">
    <property type="entry name" value="Ald_DH_CS_CYS"/>
</dbReference>
<evidence type="ECO:0000313" key="7">
    <source>
        <dbReference type="Proteomes" id="UP000283805"/>
    </source>
</evidence>
<dbReference type="Gene3D" id="3.40.309.10">
    <property type="entry name" value="Aldehyde Dehydrogenase, Chain A, domain 2"/>
    <property type="match status" value="1"/>
</dbReference>
<feature type="region of interest" description="Disordered" evidence="4">
    <location>
        <begin position="1"/>
        <end position="25"/>
    </location>
</feature>
<dbReference type="InterPro" id="IPR016161">
    <property type="entry name" value="Ald_DH/histidinol_DH"/>
</dbReference>
<dbReference type="RefSeq" id="WP_120244794.1">
    <property type="nucleotide sequence ID" value="NZ_RAPO01000002.1"/>
</dbReference>
<evidence type="ECO:0000313" key="6">
    <source>
        <dbReference type="EMBL" id="RKD95534.1"/>
    </source>
</evidence>
<feature type="domain" description="Aldehyde dehydrogenase" evidence="5">
    <location>
        <begin position="13"/>
        <end position="478"/>
    </location>
</feature>
<evidence type="ECO:0000256" key="3">
    <source>
        <dbReference type="ARBA" id="ARBA00023002"/>
    </source>
</evidence>
<evidence type="ECO:0000256" key="1">
    <source>
        <dbReference type="ARBA" id="ARBA00009986"/>
    </source>
</evidence>
<proteinExistence type="inferred from homology"/>
<accession>A0A3R7GJ00</accession>
<keyword evidence="3" id="KW-0560">Oxidoreductase</keyword>
<dbReference type="PANTHER" id="PTHR11699">
    <property type="entry name" value="ALDEHYDE DEHYDROGENASE-RELATED"/>
    <property type="match status" value="1"/>
</dbReference>
<dbReference type="PROSITE" id="PS00070">
    <property type="entry name" value="ALDEHYDE_DEHYDR_CYS"/>
    <property type="match status" value="1"/>
</dbReference>
<gene>
    <name evidence="6" type="ORF">ATJ93_2392</name>
</gene>
<dbReference type="FunFam" id="3.40.605.10:FF:000007">
    <property type="entry name" value="NAD/NADP-dependent betaine aldehyde dehydrogenase"/>
    <property type="match status" value="1"/>
</dbReference>
<dbReference type="SUPFAM" id="SSF53720">
    <property type="entry name" value="ALDH-like"/>
    <property type="match status" value="1"/>
</dbReference>
<sequence length="482" mass="51088">MAERYHNYVDGQWTESETGETFETTNPAAPTEVVAEYEQSSAADADAAVEAAAAAQEAWANTPAPERGAILRETASILENRKAELTELLTREEGKAHAEASGEVQRAVDIFYYYAEKARDLGGTVKSASGPHTNLYTVSEPVGVAGLITPWNYPIAIPAWKIAPALATGNTVVLKPAEVAPAVALELFKALDEAGIPDGVANVVTGFGATTGDAVVTHDEVDAVSFTGSGQVGQLVYEKATEDGKRVQTELGGKNPTVVTDSADVDEAAEIVANGAFGTTGQSCTACSRAVVHTDVYDEFVDAVVEQAKSIEIGPGDEYDMGPQVSESELEGTLDYIEIAENEGAILATGGGQPEGDRFGDGYFVEPTVFTDVETDFRIAQEEVFGPVLAVLEVEDFDDALAVANDVQYGLSASIVTDDHTEAERFVRDVEAGVAKVNEKTTGLELHVPFGGVKNSSSETWREQGDAGIDFYTIEKTVYDGF</sequence>
<dbReference type="InterPro" id="IPR016163">
    <property type="entry name" value="Ald_DH_C"/>
</dbReference>
<dbReference type="AlphaFoldDB" id="A0A3R7GJ00"/>
<dbReference type="InterPro" id="IPR015590">
    <property type="entry name" value="Aldehyde_DH_dom"/>
</dbReference>
<reference evidence="6 7" key="1">
    <citation type="submission" date="2018-09" db="EMBL/GenBank/DDBJ databases">
        <title>Genomic Encyclopedia of Archaeal and Bacterial Type Strains, Phase II (KMG-II): from individual species to whole genera.</title>
        <authorList>
            <person name="Goeker M."/>
        </authorList>
    </citation>
    <scope>NUCLEOTIDE SEQUENCE [LARGE SCALE GENOMIC DNA]</scope>
    <source>
        <strain evidence="6 7">DSM 13151</strain>
    </source>
</reference>
<dbReference type="InterPro" id="IPR016162">
    <property type="entry name" value="Ald_DH_N"/>
</dbReference>
<dbReference type="OrthoDB" id="6342at2157"/>
<protein>
    <submittedName>
        <fullName evidence="6">Aldehyde dehydrogenase (NAD+)</fullName>
    </submittedName>
</protein>
<dbReference type="Gene3D" id="3.40.605.10">
    <property type="entry name" value="Aldehyde Dehydrogenase, Chain A, domain 1"/>
    <property type="match status" value="1"/>
</dbReference>
<dbReference type="GO" id="GO:0016620">
    <property type="term" value="F:oxidoreductase activity, acting on the aldehyde or oxo group of donors, NAD or NADP as acceptor"/>
    <property type="evidence" value="ECO:0007669"/>
    <property type="project" value="InterPro"/>
</dbReference>
<organism evidence="6 7">
    <name type="scientific">Halopiger aswanensis</name>
    <dbReference type="NCBI Taxonomy" id="148449"/>
    <lineage>
        <taxon>Archaea</taxon>
        <taxon>Methanobacteriati</taxon>
        <taxon>Methanobacteriota</taxon>
        <taxon>Stenosarchaea group</taxon>
        <taxon>Halobacteria</taxon>
        <taxon>Halobacteriales</taxon>
        <taxon>Natrialbaceae</taxon>
        <taxon>Halopiger</taxon>
    </lineage>
</organism>
<evidence type="ECO:0000259" key="5">
    <source>
        <dbReference type="Pfam" id="PF00171"/>
    </source>
</evidence>
<evidence type="ECO:0000256" key="4">
    <source>
        <dbReference type="SAM" id="MobiDB-lite"/>
    </source>
</evidence>
<comment type="subunit">
    <text evidence="2">Homotetramer.</text>
</comment>
<dbReference type="Proteomes" id="UP000283805">
    <property type="component" value="Unassembled WGS sequence"/>
</dbReference>
<comment type="similarity">
    <text evidence="1">Belongs to the aldehyde dehydrogenase family.</text>
</comment>
<name>A0A3R7GJ00_9EURY</name>
<dbReference type="Pfam" id="PF00171">
    <property type="entry name" value="Aldedh"/>
    <property type="match status" value="1"/>
</dbReference>